<reference evidence="2" key="2">
    <citation type="submission" date="2019-01" db="EMBL/GenBank/DDBJ databases">
        <authorList>
            <person name="Li Y."/>
        </authorList>
    </citation>
    <scope>NUCLEOTIDE SEQUENCE [LARGE SCALE GENOMIC DNA]</scope>
    <source>
        <strain evidence="2">CGMCC 1.12963</strain>
    </source>
</reference>
<accession>A0A443LQ74</accession>
<dbReference type="EMBL" id="SAVA01000007">
    <property type="protein sequence ID" value="RWR51276.1"/>
    <property type="molecule type" value="Genomic_DNA"/>
</dbReference>
<dbReference type="SUPFAM" id="SSF51294">
    <property type="entry name" value="Hedgehog/intein (Hint) domain"/>
    <property type="match status" value="1"/>
</dbReference>
<dbReference type="AlphaFoldDB" id="A0A443LQ74"/>
<comment type="caution">
    <text evidence="2">The sequence shown here is derived from an EMBL/GenBank/DDBJ whole genome shotgun (WGS) entry which is preliminary data.</text>
</comment>
<proteinExistence type="predicted"/>
<evidence type="ECO:0000313" key="2">
    <source>
        <dbReference type="EMBL" id="RWR51276.1"/>
    </source>
</evidence>
<dbReference type="InterPro" id="IPR028992">
    <property type="entry name" value="Hedgehog/Intein_dom"/>
</dbReference>
<protein>
    <recommendedName>
        <fullName evidence="1">Hedgehog/Intein (Hint) domain-containing protein</fullName>
    </recommendedName>
</protein>
<evidence type="ECO:0000259" key="1">
    <source>
        <dbReference type="Pfam" id="PF13403"/>
    </source>
</evidence>
<reference evidence="2" key="1">
    <citation type="submission" date="2019-01" db="EMBL/GenBank/DDBJ databases">
        <title>Sinorhodobacter populi sp. nov. isolated from the symptomatic bark tissue of Populus euramericana canker.</title>
        <authorList>
            <person name="Xu G."/>
        </authorList>
    </citation>
    <scope>NUCLEOTIDE SEQUENCE [LARGE SCALE GENOMIC DNA]</scope>
    <source>
        <strain evidence="2">CGMCC 1.12963</strain>
    </source>
</reference>
<name>A0A443LQ74_9RHOB</name>
<dbReference type="Proteomes" id="UP000288071">
    <property type="component" value="Unassembled WGS sequence"/>
</dbReference>
<dbReference type="RefSeq" id="WP_128156842.1">
    <property type="nucleotide sequence ID" value="NZ_JBHSOM010000030.1"/>
</dbReference>
<dbReference type="Pfam" id="PF13403">
    <property type="entry name" value="Hint_2"/>
    <property type="match status" value="1"/>
</dbReference>
<organism evidence="2 3">
    <name type="scientific">Paenirhodobacter huangdaonensis</name>
    <dbReference type="NCBI Taxonomy" id="2501515"/>
    <lineage>
        <taxon>Bacteria</taxon>
        <taxon>Pseudomonadati</taxon>
        <taxon>Pseudomonadota</taxon>
        <taxon>Alphaproteobacteria</taxon>
        <taxon>Rhodobacterales</taxon>
        <taxon>Rhodobacter group</taxon>
        <taxon>Paenirhodobacter</taxon>
    </lineage>
</organism>
<feature type="domain" description="Hedgehog/Intein (Hint)" evidence="1">
    <location>
        <begin position="178"/>
        <end position="315"/>
    </location>
</feature>
<dbReference type="InterPro" id="IPR036844">
    <property type="entry name" value="Hint_dom_sf"/>
</dbReference>
<evidence type="ECO:0000313" key="3">
    <source>
        <dbReference type="Proteomes" id="UP000288071"/>
    </source>
</evidence>
<keyword evidence="3" id="KW-1185">Reference proteome</keyword>
<gene>
    <name evidence="2" type="ORF">EOW66_13475</name>
</gene>
<sequence>MSAARIEAGGWLRAQLPGEGAIALAHRALPELWPRGSLMLEFTLLRGEDGPLPLLHLPPMGSEGLFLSIGIGTGHQLGLIERRGAAFHALSIDATAECLAGGRMRLVWSWDIAAGDSLLTLEALDQATLRQRAGSTPLPPRRAEMAALVAGASGARPGPRVDWLAIGDHVQPVGPGACFAPATPIATPAGLRPAGSLRPGDLVETVDAGPQPVLWSGRVMLPALGALRPVRLSAPSFAERTDLWLLPQHRIALAGPAVDYLFGEEEVLIAAQHLVDGCSAQQPDRPCVLGWQGIMLERHHLLIADGCRLESLSAGRLARQPALARTTALAALAEAGALPVHAAPVRRELAPHEAQALTMARTQGRGPWAA</sequence>